<evidence type="ECO:0000256" key="3">
    <source>
        <dbReference type="ARBA" id="ARBA00022777"/>
    </source>
</evidence>
<dbReference type="KEGG" id="fae:FAES_3489"/>
<dbReference type="GO" id="GO:0005975">
    <property type="term" value="P:carbohydrate metabolic process"/>
    <property type="evidence" value="ECO:0007669"/>
    <property type="project" value="InterPro"/>
</dbReference>
<dbReference type="AlphaFoldDB" id="I0KBJ3"/>
<organism evidence="6 7">
    <name type="scientific">Fibrella aestuarina BUZ 2</name>
    <dbReference type="NCBI Taxonomy" id="1166018"/>
    <lineage>
        <taxon>Bacteria</taxon>
        <taxon>Pseudomonadati</taxon>
        <taxon>Bacteroidota</taxon>
        <taxon>Cytophagia</taxon>
        <taxon>Cytophagales</taxon>
        <taxon>Spirosomataceae</taxon>
        <taxon>Fibrella</taxon>
    </lineage>
</organism>
<feature type="domain" description="Carbohydrate kinase FGGY C-terminal" evidence="5">
    <location>
        <begin position="243"/>
        <end position="434"/>
    </location>
</feature>
<dbReference type="InterPro" id="IPR050406">
    <property type="entry name" value="FGGY_Carb_Kinase"/>
</dbReference>
<keyword evidence="3 6" id="KW-0418">Kinase</keyword>
<name>I0KBJ3_9BACT</name>
<dbReference type="EMBL" id="HE796683">
    <property type="protein sequence ID" value="CCH01496.1"/>
    <property type="molecule type" value="Genomic_DNA"/>
</dbReference>
<dbReference type="InterPro" id="IPR049382">
    <property type="entry name" value="FGGY_C_2"/>
</dbReference>
<comment type="similarity">
    <text evidence="1">Belongs to the FGGY kinase family.</text>
</comment>
<accession>I0KBJ3</accession>
<dbReference type="STRING" id="1166018.FAES_3489"/>
<dbReference type="Proteomes" id="UP000011058">
    <property type="component" value="Chromosome"/>
</dbReference>
<protein>
    <submittedName>
        <fullName evidence="6">Carbohydrate kinase FGGY</fullName>
    </submittedName>
</protein>
<dbReference type="RefSeq" id="WP_015332595.1">
    <property type="nucleotide sequence ID" value="NC_020054.1"/>
</dbReference>
<evidence type="ECO:0000259" key="5">
    <source>
        <dbReference type="Pfam" id="PF21546"/>
    </source>
</evidence>
<sequence>MPTSVCAVFDVGKTNKKVLVFDQHYTLLHEEQTPFTEITDDDGFHCDDLARLTRWVRETYAWLLAQPQWSLRAVNVSAYGASLVHLDAQGQPIAPLYNYLREFPRELHGRFFEQYGPIDQFCAQTASPDLGMLNSGLQLYWLKHTKPVLFGQIAHSLHLPQYIAYLLHGQPVSEITSVGCHTALWDFGQNNYHDWTRREGITALCQPPLPSTTCFTLANGVVAGIGMHDSSAALVPYRRAFAEPFALLSTGTWAVSMNPFNDEPLTVDELRQDCLCYLGYDGRPVKASRLFAGNEHERHVRHLADYFHVDLNTFRQVRYDAALMQRLQAQFRQPKPADTYLTDLRESPFVERNLNTFTTYDEAYHQFMLDLIAQQLASLQLAIGRSGIRNVYVDGGFSRNDVFMRGLAAALPHCRLQASEVAQASALGTALVLHDHWNPLPFDPDAIRLVGY</sequence>
<dbReference type="Gene3D" id="3.30.420.40">
    <property type="match status" value="2"/>
</dbReference>
<evidence type="ECO:0000256" key="2">
    <source>
        <dbReference type="ARBA" id="ARBA00022679"/>
    </source>
</evidence>
<evidence type="ECO:0000259" key="4">
    <source>
        <dbReference type="Pfam" id="PF00370"/>
    </source>
</evidence>
<evidence type="ECO:0000313" key="6">
    <source>
        <dbReference type="EMBL" id="CCH01496.1"/>
    </source>
</evidence>
<gene>
    <name evidence="6" type="ORF">FAES_3489</name>
</gene>
<evidence type="ECO:0000313" key="7">
    <source>
        <dbReference type="Proteomes" id="UP000011058"/>
    </source>
</evidence>
<dbReference type="InterPro" id="IPR018484">
    <property type="entry name" value="FGGY_N"/>
</dbReference>
<reference evidence="6 7" key="1">
    <citation type="journal article" date="2012" name="J. Bacteriol.">
        <title>Genome Sequence of Fibrella aestuarina BUZ 2T, a Filamentous Marine Bacterium.</title>
        <authorList>
            <person name="Filippini M."/>
            <person name="Qi W."/>
            <person name="Blom J."/>
            <person name="Goesmann A."/>
            <person name="Smits T.H."/>
            <person name="Bagheri H.C."/>
        </authorList>
    </citation>
    <scope>NUCLEOTIDE SEQUENCE [LARGE SCALE GENOMIC DNA]</scope>
    <source>
        <strain evidence="7">BUZ 2T</strain>
    </source>
</reference>
<dbReference type="Pfam" id="PF21546">
    <property type="entry name" value="FGGY_C_2"/>
    <property type="match status" value="1"/>
</dbReference>
<dbReference type="PATRIC" id="fig|1166018.3.peg.5266"/>
<dbReference type="PANTHER" id="PTHR43095">
    <property type="entry name" value="SUGAR KINASE"/>
    <property type="match status" value="1"/>
</dbReference>
<proteinExistence type="inferred from homology"/>
<dbReference type="SUPFAM" id="SSF53067">
    <property type="entry name" value="Actin-like ATPase domain"/>
    <property type="match status" value="2"/>
</dbReference>
<dbReference type="CDD" id="cd07772">
    <property type="entry name" value="ASKHA_NBD_FGGY_NaCK-like"/>
    <property type="match status" value="1"/>
</dbReference>
<dbReference type="Pfam" id="PF00370">
    <property type="entry name" value="FGGY_N"/>
    <property type="match status" value="1"/>
</dbReference>
<dbReference type="HOGENOM" id="CLU_034535_0_0_10"/>
<feature type="domain" description="Carbohydrate kinase FGGY N-terminal" evidence="4">
    <location>
        <begin position="7"/>
        <end position="193"/>
    </location>
</feature>
<dbReference type="InterPro" id="IPR043129">
    <property type="entry name" value="ATPase_NBD"/>
</dbReference>
<evidence type="ECO:0000256" key="1">
    <source>
        <dbReference type="ARBA" id="ARBA00009156"/>
    </source>
</evidence>
<keyword evidence="2" id="KW-0808">Transferase</keyword>
<dbReference type="OrthoDB" id="9786272at2"/>
<dbReference type="eggNOG" id="COG1070">
    <property type="taxonomic scope" value="Bacteria"/>
</dbReference>
<keyword evidence="7" id="KW-1185">Reference proteome</keyword>
<dbReference type="GO" id="GO:0016301">
    <property type="term" value="F:kinase activity"/>
    <property type="evidence" value="ECO:0007669"/>
    <property type="project" value="UniProtKB-KW"/>
</dbReference>